<keyword evidence="1" id="KW-0732">Signal</keyword>
<keyword evidence="3" id="KW-1185">Reference proteome</keyword>
<proteinExistence type="predicted"/>
<protein>
    <submittedName>
        <fullName evidence="2">Uncharacterized protein</fullName>
    </submittedName>
</protein>
<gene>
    <name evidence="2" type="ORF">BCR32DRAFT_281866</name>
</gene>
<feature type="signal peptide" evidence="1">
    <location>
        <begin position="1"/>
        <end position="18"/>
    </location>
</feature>
<dbReference type="EMBL" id="MCFG01000194">
    <property type="protein sequence ID" value="ORX78892.1"/>
    <property type="molecule type" value="Genomic_DNA"/>
</dbReference>
<dbReference type="AlphaFoldDB" id="A0A1Y1WZM6"/>
<reference evidence="2 3" key="2">
    <citation type="submission" date="2016-08" db="EMBL/GenBank/DDBJ databases">
        <title>Pervasive Adenine N6-methylation of Active Genes in Fungi.</title>
        <authorList>
            <consortium name="DOE Joint Genome Institute"/>
            <person name="Mondo S.J."/>
            <person name="Dannebaum R.O."/>
            <person name="Kuo R.C."/>
            <person name="Labutti K."/>
            <person name="Haridas S."/>
            <person name="Kuo A."/>
            <person name="Salamov A."/>
            <person name="Ahrendt S.R."/>
            <person name="Lipzen A."/>
            <person name="Sullivan W."/>
            <person name="Andreopoulos W.B."/>
            <person name="Clum A."/>
            <person name="Lindquist E."/>
            <person name="Daum C."/>
            <person name="Ramamoorthy G.K."/>
            <person name="Gryganskyi A."/>
            <person name="Culley D."/>
            <person name="Magnuson J.K."/>
            <person name="James T.Y."/>
            <person name="O'Malley M.A."/>
            <person name="Stajich J.E."/>
            <person name="Spatafora J.W."/>
            <person name="Visel A."/>
            <person name="Grigoriev I.V."/>
        </authorList>
    </citation>
    <scope>NUCLEOTIDE SEQUENCE [LARGE SCALE GENOMIC DNA]</scope>
    <source>
        <strain evidence="2 3">S4</strain>
    </source>
</reference>
<accession>A0A1Y1WZM6</accession>
<dbReference type="OrthoDB" id="10627528at2759"/>
<evidence type="ECO:0000313" key="3">
    <source>
        <dbReference type="Proteomes" id="UP000193944"/>
    </source>
</evidence>
<comment type="caution">
    <text evidence="2">The sequence shown here is derived from an EMBL/GenBank/DDBJ whole genome shotgun (WGS) entry which is preliminary data.</text>
</comment>
<sequence>MKLSTILLTFAAATLVYSENLSEAELKKKYMAQDDAYDNGRSPFLMHVGKECKEDLVKDNLYIDCFGAPPGRININTVNEKCAIFDSDKCKKFYDNPSTATPKCANDEAFKKLLPFFKPEFTGKSIYCLRNANDEICPVSKKILSLDGYNSFDMKKSCKSAACRESLLEYCNANLKYNEDYYSVQTDNEMYKSFNITAIKESYNECISILNSKDCISKAQNDKANAENANDVNSGSIITSKSSSAMLFTIIVLLAYLF</sequence>
<reference evidence="2 3" key="1">
    <citation type="submission" date="2016-08" db="EMBL/GenBank/DDBJ databases">
        <title>A Parts List for Fungal Cellulosomes Revealed by Comparative Genomics.</title>
        <authorList>
            <consortium name="DOE Joint Genome Institute"/>
            <person name="Haitjema C.H."/>
            <person name="Gilmore S.P."/>
            <person name="Henske J.K."/>
            <person name="Solomon K.V."/>
            <person name="De Groot R."/>
            <person name="Kuo A."/>
            <person name="Mondo S.J."/>
            <person name="Salamov A.A."/>
            <person name="Labutti K."/>
            <person name="Zhao Z."/>
            <person name="Chiniquy J."/>
            <person name="Barry K."/>
            <person name="Brewer H.M."/>
            <person name="Purvine S.O."/>
            <person name="Wright A.T."/>
            <person name="Boxma B."/>
            <person name="Van Alen T."/>
            <person name="Hackstein J.H."/>
            <person name="Baker S.E."/>
            <person name="Grigoriev I.V."/>
            <person name="O'Malley M.A."/>
        </authorList>
    </citation>
    <scope>NUCLEOTIDE SEQUENCE [LARGE SCALE GENOMIC DNA]</scope>
    <source>
        <strain evidence="2 3">S4</strain>
    </source>
</reference>
<feature type="chain" id="PRO_5013095953" evidence="1">
    <location>
        <begin position="19"/>
        <end position="258"/>
    </location>
</feature>
<name>A0A1Y1WZM6_9FUNG</name>
<organism evidence="2 3">
    <name type="scientific">Anaeromyces robustus</name>
    <dbReference type="NCBI Taxonomy" id="1754192"/>
    <lineage>
        <taxon>Eukaryota</taxon>
        <taxon>Fungi</taxon>
        <taxon>Fungi incertae sedis</taxon>
        <taxon>Chytridiomycota</taxon>
        <taxon>Chytridiomycota incertae sedis</taxon>
        <taxon>Neocallimastigomycetes</taxon>
        <taxon>Neocallimastigales</taxon>
        <taxon>Neocallimastigaceae</taxon>
        <taxon>Anaeromyces</taxon>
    </lineage>
</organism>
<dbReference type="Proteomes" id="UP000193944">
    <property type="component" value="Unassembled WGS sequence"/>
</dbReference>
<evidence type="ECO:0000256" key="1">
    <source>
        <dbReference type="SAM" id="SignalP"/>
    </source>
</evidence>
<evidence type="ECO:0000313" key="2">
    <source>
        <dbReference type="EMBL" id="ORX78892.1"/>
    </source>
</evidence>